<proteinExistence type="predicted"/>
<name>L8TT44_9MICC</name>
<comment type="caution">
    <text evidence="2">The sequence shown here is derived from an EMBL/GenBank/DDBJ whole genome shotgun (WGS) entry which is preliminary data.</text>
</comment>
<gene>
    <name evidence="2" type="ORF">G205_08148</name>
</gene>
<feature type="compositionally biased region" description="Low complexity" evidence="1">
    <location>
        <begin position="17"/>
        <end position="32"/>
    </location>
</feature>
<organism evidence="2 3">
    <name type="scientific">Arthrobacter nitrophenolicus</name>
    <dbReference type="NCBI Taxonomy" id="683150"/>
    <lineage>
        <taxon>Bacteria</taxon>
        <taxon>Bacillati</taxon>
        <taxon>Actinomycetota</taxon>
        <taxon>Actinomycetes</taxon>
        <taxon>Micrococcales</taxon>
        <taxon>Micrococcaceae</taxon>
        <taxon>Arthrobacter</taxon>
    </lineage>
</organism>
<sequence length="53" mass="5032">MGTPRPDLAGRQTAEFGTASTAADSTTTGTAAPDISGTSISPATPAAPEGAAQ</sequence>
<evidence type="ECO:0000256" key="1">
    <source>
        <dbReference type="SAM" id="MobiDB-lite"/>
    </source>
</evidence>
<dbReference type="AlphaFoldDB" id="L8TT44"/>
<evidence type="ECO:0000313" key="3">
    <source>
        <dbReference type="Proteomes" id="UP000011189"/>
    </source>
</evidence>
<reference evidence="3" key="1">
    <citation type="journal article" date="2013" name="Genome Announc.">
        <title>Draft Genome Sequence of the 2-Chloro-4-Nitrophenol-Degrading Bacterium Arthrobacter sp. Strain SJCon.</title>
        <authorList>
            <person name="Vikram S."/>
            <person name="Kumar S."/>
            <person name="Vaidya B."/>
            <person name="Pinnaka A.K."/>
            <person name="Raghava G.P."/>
        </authorList>
    </citation>
    <scope>NUCLEOTIDE SEQUENCE [LARGE SCALE GENOMIC DNA]</scope>
    <source>
        <strain evidence="3">SJCon</strain>
    </source>
</reference>
<dbReference type="PATRIC" id="fig|683150.5.peg.1628"/>
<dbReference type="EMBL" id="AOFD01000014">
    <property type="protein sequence ID" value="ELT44970.1"/>
    <property type="molecule type" value="Genomic_DNA"/>
</dbReference>
<dbReference type="Proteomes" id="UP000011189">
    <property type="component" value="Unassembled WGS sequence"/>
</dbReference>
<protein>
    <submittedName>
        <fullName evidence="2">Sarcosine oxidase subunit delta</fullName>
    </submittedName>
</protein>
<accession>L8TT44</accession>
<feature type="region of interest" description="Disordered" evidence="1">
    <location>
        <begin position="1"/>
        <end position="53"/>
    </location>
</feature>
<keyword evidence="3" id="KW-1185">Reference proteome</keyword>
<evidence type="ECO:0000313" key="2">
    <source>
        <dbReference type="EMBL" id="ELT44970.1"/>
    </source>
</evidence>